<dbReference type="SUPFAM" id="SSF56300">
    <property type="entry name" value="Metallo-dependent phosphatases"/>
    <property type="match status" value="1"/>
</dbReference>
<protein>
    <recommendedName>
        <fullName evidence="3">Calcineurin-like phosphoesterase domain-containing protein</fullName>
    </recommendedName>
</protein>
<dbReference type="InterPro" id="IPR029052">
    <property type="entry name" value="Metallo-depent_PP-like"/>
</dbReference>
<keyword evidence="1" id="KW-0479">Metal-binding</keyword>
<dbReference type="Pfam" id="PF00149">
    <property type="entry name" value="Metallophos"/>
    <property type="match status" value="1"/>
</dbReference>
<sequence length="288" mass="31198">MTMLENVIHRLFPRRVLKLVIPGLVLLLLYGLAARSGGVVVERVEVPLPGLPAELDGLIIVHISDLHYGFGRFRSEDSVAHMTWLISYLHPDLIVFTGDLLDRSADPALADTLPLQGLKAPLGVYAVMGNHDHHFGKEKIARSLADSGVEVLVNRSVRVEKGGRHFWLIGLEDPLTGDPDLARAMAPIPPGDFKILLVHTPDFAPHAASAGIQFQFSGHSHGGQIRLPGFGALYCPPLGCEYPLGLREVPGSSTRVYTNRGLGTTVLPLRLFCPPEVTLLTLRSGSGN</sequence>
<evidence type="ECO:0000313" key="5">
    <source>
        <dbReference type="Proteomes" id="UP000184529"/>
    </source>
</evidence>
<dbReference type="PANTHER" id="PTHR31302">
    <property type="entry name" value="TRANSMEMBRANE PROTEIN WITH METALLOPHOSPHOESTERASE DOMAIN-RELATED"/>
    <property type="match status" value="1"/>
</dbReference>
<accession>A0A1M6LMW7</accession>
<organism evidence="4 5">
    <name type="scientific">Desulfofundulus thermosubterraneus DSM 16057</name>
    <dbReference type="NCBI Taxonomy" id="1121432"/>
    <lineage>
        <taxon>Bacteria</taxon>
        <taxon>Bacillati</taxon>
        <taxon>Bacillota</taxon>
        <taxon>Clostridia</taxon>
        <taxon>Eubacteriales</taxon>
        <taxon>Peptococcaceae</taxon>
        <taxon>Desulfofundulus</taxon>
    </lineage>
</organism>
<feature type="domain" description="Calcineurin-like phosphoesterase" evidence="3">
    <location>
        <begin position="60"/>
        <end position="222"/>
    </location>
</feature>
<proteinExistence type="predicted"/>
<dbReference type="GO" id="GO:0009245">
    <property type="term" value="P:lipid A biosynthetic process"/>
    <property type="evidence" value="ECO:0007669"/>
    <property type="project" value="TreeGrafter"/>
</dbReference>
<dbReference type="InterPro" id="IPR051158">
    <property type="entry name" value="Metallophosphoesterase_sf"/>
</dbReference>
<dbReference type="STRING" id="1121432.SAMN02745219_03193"/>
<dbReference type="EMBL" id="FQZM01000053">
    <property type="protein sequence ID" value="SHJ72503.1"/>
    <property type="molecule type" value="Genomic_DNA"/>
</dbReference>
<dbReference type="GO" id="GO:0046872">
    <property type="term" value="F:metal ion binding"/>
    <property type="evidence" value="ECO:0007669"/>
    <property type="project" value="UniProtKB-KW"/>
</dbReference>
<dbReference type="InterPro" id="IPR004843">
    <property type="entry name" value="Calcineurin-like_PHP"/>
</dbReference>
<dbReference type="Gene3D" id="3.60.21.10">
    <property type="match status" value="1"/>
</dbReference>
<dbReference type="Proteomes" id="UP000184529">
    <property type="component" value="Unassembled WGS sequence"/>
</dbReference>
<dbReference type="AlphaFoldDB" id="A0A1M6LMW7"/>
<reference evidence="5" key="1">
    <citation type="submission" date="2016-11" db="EMBL/GenBank/DDBJ databases">
        <authorList>
            <person name="Varghese N."/>
            <person name="Submissions S."/>
        </authorList>
    </citation>
    <scope>NUCLEOTIDE SEQUENCE [LARGE SCALE GENOMIC DNA]</scope>
    <source>
        <strain evidence="5">DSM 16057</strain>
    </source>
</reference>
<dbReference type="CDD" id="cd07385">
    <property type="entry name" value="MPP_YkuE_C"/>
    <property type="match status" value="1"/>
</dbReference>
<evidence type="ECO:0000256" key="1">
    <source>
        <dbReference type="ARBA" id="ARBA00022723"/>
    </source>
</evidence>
<evidence type="ECO:0000313" key="4">
    <source>
        <dbReference type="EMBL" id="SHJ72503.1"/>
    </source>
</evidence>
<keyword evidence="2" id="KW-0378">Hydrolase</keyword>
<name>A0A1M6LMW7_9FIRM</name>
<evidence type="ECO:0000259" key="3">
    <source>
        <dbReference type="Pfam" id="PF00149"/>
    </source>
</evidence>
<dbReference type="GO" id="GO:0016020">
    <property type="term" value="C:membrane"/>
    <property type="evidence" value="ECO:0007669"/>
    <property type="project" value="GOC"/>
</dbReference>
<gene>
    <name evidence="4" type="ORF">SAMN02745219_03193</name>
</gene>
<evidence type="ECO:0000256" key="2">
    <source>
        <dbReference type="ARBA" id="ARBA00022801"/>
    </source>
</evidence>
<dbReference type="GO" id="GO:0008758">
    <property type="term" value="F:UDP-2,3-diacylglucosamine hydrolase activity"/>
    <property type="evidence" value="ECO:0007669"/>
    <property type="project" value="TreeGrafter"/>
</dbReference>
<keyword evidence="5" id="KW-1185">Reference proteome</keyword>
<dbReference type="PANTHER" id="PTHR31302:SF31">
    <property type="entry name" value="PHOSPHODIESTERASE YAEI"/>
    <property type="match status" value="1"/>
</dbReference>
<dbReference type="OrthoDB" id="9780884at2"/>